<comment type="caution">
    <text evidence="2">The sequence shown here is derived from an EMBL/GenBank/DDBJ whole genome shotgun (WGS) entry which is preliminary data.</text>
</comment>
<dbReference type="SUPFAM" id="SSF56954">
    <property type="entry name" value="Outer membrane efflux proteins (OEP)"/>
    <property type="match status" value="1"/>
</dbReference>
<dbReference type="PROSITE" id="PS51257">
    <property type="entry name" value="PROKAR_LIPOPROTEIN"/>
    <property type="match status" value="1"/>
</dbReference>
<dbReference type="GO" id="GO:0015562">
    <property type="term" value="F:efflux transmembrane transporter activity"/>
    <property type="evidence" value="ECO:0007669"/>
    <property type="project" value="InterPro"/>
</dbReference>
<dbReference type="EMBL" id="NBIU01000008">
    <property type="protein sequence ID" value="PZT48412.1"/>
    <property type="molecule type" value="Genomic_DNA"/>
</dbReference>
<organism evidence="2 3">
    <name type="scientific">Helicobacter valdiviensis</name>
    <dbReference type="NCBI Taxonomy" id="1458358"/>
    <lineage>
        <taxon>Bacteria</taxon>
        <taxon>Pseudomonadati</taxon>
        <taxon>Campylobacterota</taxon>
        <taxon>Epsilonproteobacteria</taxon>
        <taxon>Campylobacterales</taxon>
        <taxon>Helicobacteraceae</taxon>
        <taxon>Helicobacter</taxon>
    </lineage>
</organism>
<dbReference type="InterPro" id="IPR003423">
    <property type="entry name" value="OMP_efflux"/>
</dbReference>
<dbReference type="InterPro" id="IPR010131">
    <property type="entry name" value="MdtP/NodT-like"/>
</dbReference>
<proteinExistence type="inferred from homology"/>
<dbReference type="Gene3D" id="2.20.200.10">
    <property type="entry name" value="Outer membrane efflux proteins (OEP)"/>
    <property type="match status" value="1"/>
</dbReference>
<name>A0A2W6MVN8_9HELI</name>
<evidence type="ECO:0008006" key="4">
    <source>
        <dbReference type="Google" id="ProtNLM"/>
    </source>
</evidence>
<sequence length="458" mass="52312">MELRIVLVIRWIVFILFFLVGCAKIPQNKELVQNLPIDFNNQKLIPIADFSTLATPKEQLEIILQDENLSNLYAIGIANNLDLAIMQSRILQAQSSLKMAFSELFPKVDGTISGSKNNTNYNFTSQVGANLSWELDIFGKNRAASNSKESLYQKSIEDFKATQITLLSDITSMYFNLQEYALNIKLTQENIMHYMQVLELTRLKVENGLLDSTEVFTKQDLLTNEQNTLEALKMQFEETKNALLVLLNLKTLPLSFEKEFNFKEEFAFSYEKIPSNAILSRPDIRANIFLLHSQIYTKQSAFSSLFPILSLSGNVSEILQGSQNVAWNLASSLSAPLLNRTQLTQNYFLQDAILKETYLNLQKTLDTAFFEIENALFNLKNMQLQMQNNKIRLNNAKEYFTFSLNRRSIGLIDELEFQENYASYNNSKKSLNTSQNSQIQALIGLFKAMGGNLYIAKE</sequence>
<evidence type="ECO:0000313" key="3">
    <source>
        <dbReference type="Proteomes" id="UP000249746"/>
    </source>
</evidence>
<dbReference type="AlphaFoldDB" id="A0A2W6MVN8"/>
<protein>
    <recommendedName>
        <fullName evidence="4">RND transporter</fullName>
    </recommendedName>
</protein>
<dbReference type="Gene3D" id="1.20.1600.10">
    <property type="entry name" value="Outer membrane efflux proteins (OEP)"/>
    <property type="match status" value="1"/>
</dbReference>
<dbReference type="Pfam" id="PF02321">
    <property type="entry name" value="OEP"/>
    <property type="match status" value="2"/>
</dbReference>
<reference evidence="2 3" key="1">
    <citation type="submission" date="2017-03" db="EMBL/GenBank/DDBJ databases">
        <title>Genomic and clinical evidence uncovers the enterohepatic species Helicobacter valdiviensis as a potential human intestinal pathogen.</title>
        <authorList>
            <person name="Fresia P."/>
            <person name="Jara R."/>
            <person name="Sierra R."/>
            <person name="Ferres I."/>
            <person name="Greif G."/>
            <person name="Iraola G."/>
            <person name="Collado L."/>
        </authorList>
    </citation>
    <scope>NUCLEOTIDE SEQUENCE [LARGE SCALE GENOMIC DNA]</scope>
    <source>
        <strain evidence="2 3">WBE14</strain>
    </source>
</reference>
<accession>A0A2W6MVN8</accession>
<dbReference type="OrthoDB" id="9783163at2"/>
<keyword evidence="3" id="KW-1185">Reference proteome</keyword>
<evidence type="ECO:0000256" key="1">
    <source>
        <dbReference type="ARBA" id="ARBA00007613"/>
    </source>
</evidence>
<dbReference type="PANTHER" id="PTHR30203:SF31">
    <property type="entry name" value="RND EFFLUX SYSTEM, OUTER MEMBRANE LIPOPROTEIN, NODT"/>
    <property type="match status" value="1"/>
</dbReference>
<comment type="similarity">
    <text evidence="1">Belongs to the outer membrane factor (OMF) (TC 1.B.17) family.</text>
</comment>
<gene>
    <name evidence="2" type="ORF">B6S12_04260</name>
</gene>
<evidence type="ECO:0000313" key="2">
    <source>
        <dbReference type="EMBL" id="PZT48412.1"/>
    </source>
</evidence>
<dbReference type="PANTHER" id="PTHR30203">
    <property type="entry name" value="OUTER MEMBRANE CATION EFFLUX PROTEIN"/>
    <property type="match status" value="1"/>
</dbReference>
<dbReference type="Proteomes" id="UP000249746">
    <property type="component" value="Unassembled WGS sequence"/>
</dbReference>